<keyword evidence="1" id="KW-0175">Coiled coil</keyword>
<feature type="region of interest" description="Disordered" evidence="2">
    <location>
        <begin position="1012"/>
        <end position="1038"/>
    </location>
</feature>
<gene>
    <name evidence="3" type="ORF">C0Q70_05014</name>
</gene>
<comment type="caution">
    <text evidence="3">The sequence shown here is derived from an EMBL/GenBank/DDBJ whole genome shotgun (WGS) entry which is preliminary data.</text>
</comment>
<feature type="compositionally biased region" description="Basic and acidic residues" evidence="2">
    <location>
        <begin position="691"/>
        <end position="705"/>
    </location>
</feature>
<keyword evidence="4" id="KW-1185">Reference proteome</keyword>
<feature type="compositionally biased region" description="Polar residues" evidence="2">
    <location>
        <begin position="963"/>
        <end position="974"/>
    </location>
</feature>
<evidence type="ECO:0000256" key="2">
    <source>
        <dbReference type="SAM" id="MobiDB-lite"/>
    </source>
</evidence>
<evidence type="ECO:0000313" key="3">
    <source>
        <dbReference type="EMBL" id="PVD33754.1"/>
    </source>
</evidence>
<dbReference type="Proteomes" id="UP000245119">
    <property type="component" value="Linkage Group LG3"/>
</dbReference>
<dbReference type="PANTHER" id="PTHR22774">
    <property type="entry name" value="CHOREIN N-TERMINAL DOMAIN-CONTAINING PROTEIN"/>
    <property type="match status" value="1"/>
</dbReference>
<feature type="region of interest" description="Disordered" evidence="2">
    <location>
        <begin position="372"/>
        <end position="417"/>
    </location>
</feature>
<evidence type="ECO:0000256" key="1">
    <source>
        <dbReference type="SAM" id="Coils"/>
    </source>
</evidence>
<feature type="region of interest" description="Disordered" evidence="2">
    <location>
        <begin position="220"/>
        <end position="240"/>
    </location>
</feature>
<name>A0A2T7PK32_POMCA</name>
<feature type="compositionally biased region" description="Low complexity" evidence="2">
    <location>
        <begin position="373"/>
        <end position="411"/>
    </location>
</feature>
<feature type="region of interest" description="Disordered" evidence="2">
    <location>
        <begin position="924"/>
        <end position="993"/>
    </location>
</feature>
<accession>A0A2T7PK32</accession>
<dbReference type="PANTHER" id="PTHR22774:SF11">
    <property type="entry name" value="CHOREIN N-TERMINAL DOMAIN-CONTAINING PROTEIN"/>
    <property type="match status" value="1"/>
</dbReference>
<dbReference type="Pfam" id="PF24917">
    <property type="entry name" value="BLTP3A_B"/>
    <property type="match status" value="4"/>
</dbReference>
<feature type="compositionally biased region" description="Low complexity" evidence="2">
    <location>
        <begin position="225"/>
        <end position="237"/>
    </location>
</feature>
<sequence length="1436" mass="158174">MMFAKNLSPDKLNVSAIKGEGELSNLELDEGVLTDLLELPTWLKITSATCNRVAMKIQWTKLKSQPICLYLDEVVVTMETCEVPRPPTSSSGPSPLSSGGKYGFIDKVMDGIYVHVNSVSVKMMSRTFSASLQLSRVKVHSTTPAWGATNDLRGTRIRDGGRDCSITASRVILLLDDLLWVLTITQLKAAILYANSLKQVIERSSQQSKMLAAEKLKRQGIMGGSTTQQPQSQRQQSANTGSNADKIFARFDVATTSYHLVTSRFDLHLCDDTTTTSDTKRHWDVAGGSMQITFYRLSFDFYPFHPAGGERKNWFRYSDNIGTRNNWVQKLFSTFREDAVKLRKVCGSPAPSPSASSSKLVGAAAAGTNVLGTSSTSISPHSPSHANPAAARSPQSSPSHHVSKTSSPSHHASQQKSTRLLESCLVIKVEDMTVYMVSTPGAKRSGHHKFLASDKKQLHLPADMSLLHMEYTDYYFPDGVDYPVPHANLYILVNPVRVTLDFLTLLWSQYFLFNLAQNVVIVPSEEKVEGQPDRPDALQLQISKLTASNCRVDDKLGRSDLQRALDRYYSSQLFHTSEFPNDATHFRLSPWALEEHAAAKDNPYLDKAIKNLLGLDPTRLQPDSTVAHVLSCNSLKKDAASDVWGLHLEQVWVEFLGVQNYRNRPVPCVEAFPLTLWFTENISTSLSYTDFHSKNSDRSDHRESKSNSPTPPQRRVSQQEDVGLDKRPNHLPLGRTKSPDSRGTESFEDSHSLQSEERGEQQSKAAVQGVFILSHFGSKMRVQVNHYQYIFLMRLAESFAKFQEDLSSDLALWGDSSCAYVTHVPLVFPQAELAIVCPYQMHQRTFSDDFSPSIPNLPDVFGIPNSNGIGGAGSQPSLNAASNTEENELTELAFAPEREILFNNDGSSSSELNLGPPVTGYNNHCQLDNTTSANSSQSWAGSDNTGLPNQLVGSAPVPHPTDIKSSLMSTSAGSDSGIGLDRKSSVKSAKTSKGSEVKKAFSSAFSNLTDKIKNTFDDGQSDDVDSLSIRTDTSDDDDFEQLSLDDADEVPAFVHEAQSETGSNPDTYSDMDMSSLYADSSTTKGREMVSLVLLRFEGVQGVLQVSNEATVVAAQVSQVLLHQPGNVAYDDFYGRFSSPKGFLQDELPASDSPPRFPFKFRYLLPAAPTASTLTLNPDQPSATEWAAAAGEATVKIEDYSLLFKLSGTSLLSDFIGDEKAAQVVPLSVTIRQFLLVLEEDRPDSSGSLANSMPMNCHIDHLYITRGSDGIFNLTTKCTSSHHWMESSPGADDTDTFEGRGHHTPSSSSSLTLLTHTQAENSQLRRQCDQLQQTNKLYEEQILQLKEKLRECEEQVLAEGNKCEVSAACVASTVAVVQATVDAEAETEKLLLQERIISLEEDLKTSAQERESLFSTLQLLQEELLKSERRARSNTTH</sequence>
<proteinExistence type="predicted"/>
<evidence type="ECO:0000313" key="4">
    <source>
        <dbReference type="Proteomes" id="UP000245119"/>
    </source>
</evidence>
<dbReference type="EMBL" id="PZQS01000003">
    <property type="protein sequence ID" value="PVD33754.1"/>
    <property type="molecule type" value="Genomic_DNA"/>
</dbReference>
<feature type="coiled-coil region" evidence="1">
    <location>
        <begin position="1313"/>
        <end position="1361"/>
    </location>
</feature>
<protein>
    <submittedName>
        <fullName evidence="3">Uncharacterized protein</fullName>
    </submittedName>
</protein>
<organism evidence="3 4">
    <name type="scientific">Pomacea canaliculata</name>
    <name type="common">Golden apple snail</name>
    <dbReference type="NCBI Taxonomy" id="400727"/>
    <lineage>
        <taxon>Eukaryota</taxon>
        <taxon>Metazoa</taxon>
        <taxon>Spiralia</taxon>
        <taxon>Lophotrochozoa</taxon>
        <taxon>Mollusca</taxon>
        <taxon>Gastropoda</taxon>
        <taxon>Caenogastropoda</taxon>
        <taxon>Architaenioglossa</taxon>
        <taxon>Ampullarioidea</taxon>
        <taxon>Ampullariidae</taxon>
        <taxon>Pomacea</taxon>
    </lineage>
</organism>
<feature type="compositionally biased region" description="Polar residues" evidence="2">
    <location>
        <begin position="924"/>
        <end position="952"/>
    </location>
</feature>
<feature type="region of interest" description="Disordered" evidence="2">
    <location>
        <begin position="1282"/>
        <end position="1311"/>
    </location>
</feature>
<feature type="compositionally biased region" description="Basic and acidic residues" evidence="2">
    <location>
        <begin position="737"/>
        <end position="761"/>
    </location>
</feature>
<reference evidence="3 4" key="1">
    <citation type="submission" date="2018-04" db="EMBL/GenBank/DDBJ databases">
        <title>The genome of golden apple snail Pomacea canaliculata provides insight into stress tolerance and invasive adaptation.</title>
        <authorList>
            <person name="Liu C."/>
            <person name="Liu B."/>
            <person name="Ren Y."/>
            <person name="Zhang Y."/>
            <person name="Wang H."/>
            <person name="Li S."/>
            <person name="Jiang F."/>
            <person name="Yin L."/>
            <person name="Zhang G."/>
            <person name="Qian W."/>
            <person name="Fan W."/>
        </authorList>
    </citation>
    <scope>NUCLEOTIDE SEQUENCE [LARGE SCALE GENOMIC DNA]</scope>
    <source>
        <strain evidence="3">SZHN2017</strain>
        <tissue evidence="3">Muscle</tissue>
    </source>
</reference>
<feature type="region of interest" description="Disordered" evidence="2">
    <location>
        <begin position="691"/>
        <end position="761"/>
    </location>
</feature>
<dbReference type="OrthoDB" id="43807at2759"/>
<dbReference type="InterPro" id="IPR026728">
    <property type="entry name" value="BLTP3A/B"/>
</dbReference>